<name>A5LGI8_POTDI</name>
<dbReference type="EMBL" id="AB271172">
    <property type="protein sequence ID" value="BAF63472.1"/>
    <property type="molecule type" value="mRNA"/>
</dbReference>
<feature type="non-terminal residue" evidence="1">
    <location>
        <position position="1"/>
    </location>
</feature>
<accession>A5LGI8</accession>
<protein>
    <submittedName>
        <fullName evidence="1">Uncharacterized protein</fullName>
    </submittedName>
</protein>
<evidence type="ECO:0000313" key="1">
    <source>
        <dbReference type="EMBL" id="BAF63472.1"/>
    </source>
</evidence>
<reference evidence="1" key="1">
    <citation type="submission" date="2006-08" db="EMBL/GenBank/DDBJ databases">
        <title>Genes upregulated in pondweed turions under anoxia.</title>
        <authorList>
            <person name="Harada T."/>
            <person name="Satoh S."/>
            <person name="Yoshioka T."/>
            <person name="Ishizawa K."/>
        </authorList>
    </citation>
    <scope>NUCLEOTIDE SEQUENCE</scope>
    <source>
        <tissue evidence="1">Turion</tissue>
    </source>
</reference>
<proteinExistence type="evidence at transcript level"/>
<dbReference type="AlphaFoldDB" id="A5LGI8"/>
<sequence length="55" mass="6296">LPCDAEFMQNVLSLLQKREASKDMERDLLNFISSNRCSSSPLSQASYQHQIQCSF</sequence>
<organism evidence="1">
    <name type="scientific">Potamogeton distinctus</name>
    <name type="common">Roundleaf pondweed</name>
    <dbReference type="NCBI Taxonomy" id="62344"/>
    <lineage>
        <taxon>Eukaryota</taxon>
        <taxon>Viridiplantae</taxon>
        <taxon>Streptophyta</taxon>
        <taxon>Embryophyta</taxon>
        <taxon>Tracheophyta</taxon>
        <taxon>Spermatophyta</taxon>
        <taxon>Magnoliopsida</taxon>
        <taxon>Liliopsida</taxon>
        <taxon>Potamogetonaceae</taxon>
        <taxon>Potamogeton</taxon>
    </lineage>
</organism>